<organism evidence="1 2">
    <name type="scientific">Stackebrandtia albiflava</name>
    <dbReference type="NCBI Taxonomy" id="406432"/>
    <lineage>
        <taxon>Bacteria</taxon>
        <taxon>Bacillati</taxon>
        <taxon>Actinomycetota</taxon>
        <taxon>Actinomycetes</taxon>
        <taxon>Glycomycetales</taxon>
        <taxon>Glycomycetaceae</taxon>
        <taxon>Stackebrandtia</taxon>
    </lineage>
</organism>
<protein>
    <submittedName>
        <fullName evidence="1">Uncharacterized protein</fullName>
    </submittedName>
</protein>
<evidence type="ECO:0000313" key="2">
    <source>
        <dbReference type="Proteomes" id="UP000321617"/>
    </source>
</evidence>
<dbReference type="EMBL" id="VLLL01000007">
    <property type="protein sequence ID" value="TWJ10816.1"/>
    <property type="molecule type" value="Genomic_DNA"/>
</dbReference>
<sequence>MVTLSLINRIADKTLSKLVGEATAKAACSPYWQTYCVRSGVCASGHAKYRRYVNVHCDTCCREYVGCC</sequence>
<accession>A0A562UYX7</accession>
<dbReference type="AlphaFoldDB" id="A0A562UYX7"/>
<reference evidence="1 2" key="1">
    <citation type="journal article" date="2013" name="Stand. Genomic Sci.">
        <title>Genomic Encyclopedia of Type Strains, Phase I: The one thousand microbial genomes (KMG-I) project.</title>
        <authorList>
            <person name="Kyrpides N.C."/>
            <person name="Woyke T."/>
            <person name="Eisen J.A."/>
            <person name="Garrity G."/>
            <person name="Lilburn T.G."/>
            <person name="Beck B.J."/>
            <person name="Whitman W.B."/>
            <person name="Hugenholtz P."/>
            <person name="Klenk H.P."/>
        </authorList>
    </citation>
    <scope>NUCLEOTIDE SEQUENCE [LARGE SCALE GENOMIC DNA]</scope>
    <source>
        <strain evidence="1 2">DSM 45044</strain>
    </source>
</reference>
<proteinExistence type="predicted"/>
<gene>
    <name evidence="1" type="ORF">LX16_4240</name>
</gene>
<evidence type="ECO:0000313" key="1">
    <source>
        <dbReference type="EMBL" id="TWJ10816.1"/>
    </source>
</evidence>
<dbReference type="Proteomes" id="UP000321617">
    <property type="component" value="Unassembled WGS sequence"/>
</dbReference>
<name>A0A562UYX7_9ACTN</name>
<comment type="caution">
    <text evidence="1">The sequence shown here is derived from an EMBL/GenBank/DDBJ whole genome shotgun (WGS) entry which is preliminary data.</text>
</comment>
<keyword evidence="2" id="KW-1185">Reference proteome</keyword>